<proteinExistence type="predicted"/>
<dbReference type="EMBL" id="BGZK01000785">
    <property type="protein sequence ID" value="GBP60312.1"/>
    <property type="molecule type" value="Genomic_DNA"/>
</dbReference>
<organism evidence="1 2">
    <name type="scientific">Eumeta variegata</name>
    <name type="common">Bagworm moth</name>
    <name type="synonym">Eumeta japonica</name>
    <dbReference type="NCBI Taxonomy" id="151549"/>
    <lineage>
        <taxon>Eukaryota</taxon>
        <taxon>Metazoa</taxon>
        <taxon>Ecdysozoa</taxon>
        <taxon>Arthropoda</taxon>
        <taxon>Hexapoda</taxon>
        <taxon>Insecta</taxon>
        <taxon>Pterygota</taxon>
        <taxon>Neoptera</taxon>
        <taxon>Endopterygota</taxon>
        <taxon>Lepidoptera</taxon>
        <taxon>Glossata</taxon>
        <taxon>Ditrysia</taxon>
        <taxon>Tineoidea</taxon>
        <taxon>Psychidae</taxon>
        <taxon>Oiketicinae</taxon>
        <taxon>Eumeta</taxon>
    </lineage>
</organism>
<name>A0A4C1XBF8_EUMVA</name>
<dbReference type="Proteomes" id="UP000299102">
    <property type="component" value="Unassembled WGS sequence"/>
</dbReference>
<reference evidence="1 2" key="1">
    <citation type="journal article" date="2019" name="Commun. Biol.">
        <title>The bagworm genome reveals a unique fibroin gene that provides high tensile strength.</title>
        <authorList>
            <person name="Kono N."/>
            <person name="Nakamura H."/>
            <person name="Ohtoshi R."/>
            <person name="Tomita M."/>
            <person name="Numata K."/>
            <person name="Arakawa K."/>
        </authorList>
    </citation>
    <scope>NUCLEOTIDE SEQUENCE [LARGE SCALE GENOMIC DNA]</scope>
</reference>
<dbReference type="AlphaFoldDB" id="A0A4C1XBF8"/>
<sequence length="101" mass="11440">MREMKLLPLPLSQEAASAQTAGRAFVLPLRKAGLARTYKRLNLCRQLPKRFMPRHFPRSQTGHQDFLDFYDVIYLSFCGVYASVPSVTNYSTATIDKKAAT</sequence>
<comment type="caution">
    <text evidence="1">The sequence shown here is derived from an EMBL/GenBank/DDBJ whole genome shotgun (WGS) entry which is preliminary data.</text>
</comment>
<keyword evidence="2" id="KW-1185">Reference proteome</keyword>
<accession>A0A4C1XBF8</accession>
<gene>
    <name evidence="1" type="ORF">EVAR_26724_1</name>
</gene>
<protein>
    <submittedName>
        <fullName evidence="1">Uncharacterized protein</fullName>
    </submittedName>
</protein>
<evidence type="ECO:0000313" key="1">
    <source>
        <dbReference type="EMBL" id="GBP60312.1"/>
    </source>
</evidence>
<evidence type="ECO:0000313" key="2">
    <source>
        <dbReference type="Proteomes" id="UP000299102"/>
    </source>
</evidence>